<dbReference type="Gene3D" id="2.40.170.20">
    <property type="entry name" value="TonB-dependent receptor, beta-barrel domain"/>
    <property type="match status" value="1"/>
</dbReference>
<dbReference type="SUPFAM" id="SSF56935">
    <property type="entry name" value="Porins"/>
    <property type="match status" value="1"/>
</dbReference>
<comment type="subcellular location">
    <subcellularLocation>
        <location evidence="1 4">Cell outer membrane</location>
    </subcellularLocation>
</comment>
<dbReference type="InterPro" id="IPR000531">
    <property type="entry name" value="Beta-barrel_TonB"/>
</dbReference>
<dbReference type="PANTHER" id="PTHR40980:SF4">
    <property type="entry name" value="TONB-DEPENDENT RECEPTOR-LIKE BETA-BARREL DOMAIN-CONTAINING PROTEIN"/>
    <property type="match status" value="1"/>
</dbReference>
<comment type="caution">
    <text evidence="8">The sequence shown here is derived from an EMBL/GenBank/DDBJ whole genome shotgun (WGS) entry which is preliminary data.</text>
</comment>
<dbReference type="EMBL" id="WSQA01000009">
    <property type="protein sequence ID" value="MVZ62908.1"/>
    <property type="molecule type" value="Genomic_DNA"/>
</dbReference>
<dbReference type="Gene3D" id="2.170.130.10">
    <property type="entry name" value="TonB-dependent receptor, plug domain"/>
    <property type="match status" value="1"/>
</dbReference>
<dbReference type="InterPro" id="IPR008969">
    <property type="entry name" value="CarboxyPept-like_regulatory"/>
</dbReference>
<dbReference type="GO" id="GO:0009279">
    <property type="term" value="C:cell outer membrane"/>
    <property type="evidence" value="ECO:0007669"/>
    <property type="project" value="UniProtKB-SubCell"/>
</dbReference>
<dbReference type="PANTHER" id="PTHR40980">
    <property type="entry name" value="PLUG DOMAIN-CONTAINING PROTEIN"/>
    <property type="match status" value="1"/>
</dbReference>
<keyword evidence="2 4" id="KW-0472">Membrane</keyword>
<proteinExistence type="inferred from homology"/>
<dbReference type="InterPro" id="IPR012910">
    <property type="entry name" value="Plug_dom"/>
</dbReference>
<evidence type="ECO:0000256" key="5">
    <source>
        <dbReference type="SAM" id="SignalP"/>
    </source>
</evidence>
<feature type="signal peptide" evidence="5">
    <location>
        <begin position="1"/>
        <end position="24"/>
    </location>
</feature>
<organism evidence="8 9">
    <name type="scientific">Sphingobacterium humi</name>
    <dbReference type="NCBI Taxonomy" id="1796905"/>
    <lineage>
        <taxon>Bacteria</taxon>
        <taxon>Pseudomonadati</taxon>
        <taxon>Bacteroidota</taxon>
        <taxon>Sphingobacteriia</taxon>
        <taxon>Sphingobacteriales</taxon>
        <taxon>Sphingobacteriaceae</taxon>
        <taxon>Sphingobacterium</taxon>
    </lineage>
</organism>
<evidence type="ECO:0000313" key="8">
    <source>
        <dbReference type="EMBL" id="MVZ62908.1"/>
    </source>
</evidence>
<evidence type="ECO:0000256" key="1">
    <source>
        <dbReference type="ARBA" id="ARBA00004442"/>
    </source>
</evidence>
<dbReference type="NCBIfam" id="TIGR01782">
    <property type="entry name" value="TonB-Xanth-Caul"/>
    <property type="match status" value="1"/>
</dbReference>
<dbReference type="Pfam" id="PF00593">
    <property type="entry name" value="TonB_dep_Rec_b-barrel"/>
    <property type="match status" value="1"/>
</dbReference>
<dbReference type="Proteomes" id="UP000435036">
    <property type="component" value="Unassembled WGS sequence"/>
</dbReference>
<accession>A0A6N8L407</accession>
<evidence type="ECO:0000256" key="3">
    <source>
        <dbReference type="ARBA" id="ARBA00023237"/>
    </source>
</evidence>
<dbReference type="SUPFAM" id="SSF49464">
    <property type="entry name" value="Carboxypeptidase regulatory domain-like"/>
    <property type="match status" value="1"/>
</dbReference>
<feature type="chain" id="PRO_5026980529" evidence="5">
    <location>
        <begin position="25"/>
        <end position="950"/>
    </location>
</feature>
<dbReference type="AlphaFoldDB" id="A0A6N8L407"/>
<dbReference type="OrthoDB" id="8727862at2"/>
<dbReference type="Gene3D" id="2.60.40.1120">
    <property type="entry name" value="Carboxypeptidase-like, regulatory domain"/>
    <property type="match status" value="1"/>
</dbReference>
<dbReference type="RefSeq" id="WP_160369631.1">
    <property type="nucleotide sequence ID" value="NZ_WSQA01000009.1"/>
</dbReference>
<evidence type="ECO:0000256" key="4">
    <source>
        <dbReference type="RuleBase" id="RU003357"/>
    </source>
</evidence>
<keyword evidence="5" id="KW-0732">Signal</keyword>
<feature type="domain" description="TonB-dependent receptor-like beta-barrel" evidence="6">
    <location>
        <begin position="607"/>
        <end position="916"/>
    </location>
</feature>
<dbReference type="InterPro" id="IPR037066">
    <property type="entry name" value="Plug_dom_sf"/>
</dbReference>
<dbReference type="InterPro" id="IPR010104">
    <property type="entry name" value="TonB_rcpt_bac"/>
</dbReference>
<keyword evidence="4" id="KW-0798">TonB box</keyword>
<gene>
    <name evidence="8" type="ORF">GQF63_12810</name>
</gene>
<reference evidence="8 9" key="1">
    <citation type="submission" date="2019-12" db="EMBL/GenBank/DDBJ databases">
        <authorList>
            <person name="Dong K."/>
        </authorList>
    </citation>
    <scope>NUCLEOTIDE SEQUENCE [LARGE SCALE GENOMIC DNA]</scope>
    <source>
        <strain evidence="8 9">JCM 31225</strain>
    </source>
</reference>
<evidence type="ECO:0000259" key="6">
    <source>
        <dbReference type="Pfam" id="PF00593"/>
    </source>
</evidence>
<protein>
    <submittedName>
        <fullName evidence="8">TonB-dependent receptor</fullName>
    </submittedName>
</protein>
<keyword evidence="8" id="KW-0675">Receptor</keyword>
<name>A0A6N8L407_9SPHI</name>
<keyword evidence="9" id="KW-1185">Reference proteome</keyword>
<evidence type="ECO:0000259" key="7">
    <source>
        <dbReference type="Pfam" id="PF07715"/>
    </source>
</evidence>
<dbReference type="Pfam" id="PF13715">
    <property type="entry name" value="CarbopepD_reg_2"/>
    <property type="match status" value="1"/>
</dbReference>
<sequence length="950" mass="106280">MKKMMYKVSCSILLILLAAWQLQAQTRITGRVEDNTGPLQGATIKIIGTSYVGTTGYDGQFSMALDLKGKHQLTIHYLGFQELLLPLELAEKGTLNLGVLKLTASTGQQLEGVLVTGAYRPSQVRALQMKKSSANLVETLAADAIGKLPDRNAAEAVQRIQGVSIERDLGEGRSVSVRGTPIQWSSSTLNGNRLPSASADNVNRGLQMDIFPSEIIQFVKMAKALTPDMDGDAIGGSIDFITRAATARETFSATVSGGYVDQSQKLSYNGSFVYGNKLSDKLSFMATGVLWDRSSAADNYVTIFDFNNPDRKQSFAMDQFQLRDYVARRRTMGYTGAMEYKINESNTIAVKGLYSQYLDQQTVRESYFSFKQKNVSLQARHADYLTDMYNLQVLGHSKLGQQWNLDWSLHTARSSFNYNSPKNIKKDDRGYPIINFMQPMEYSHLAPDGKRYQKVDWPEGDLSNETILPHPASKVDPSKLRLNQIILVQNRNSEVDYAAKFDLGYKVSDKLQLKAGFKGLNKEKDVRAGVLVWMPKSSLGVADSKTTLLQSLQTEPFPANGGFLSELGNPYANVLIDQVKNTQIDAFYTEEGIKNYQLQQVQGANAASNIAGIYLGKENVYAGYIMANWQVSDAFLVLAGVRNEYNHVRFQGKKAVTEKDKVSQEDVESVHRYHVPLPMLHAKWNINEQAVLRGSLTRSFARADFNSLNPGIIINELTNTITEGNTALKPTLSNNADLMFEYYLSDVGLISAGTFYKQLSNIIYDNQSIVNLNNKTYVKNTPENLDKASLLGFELGLSKRFTELPSFLSKLGVELNYSFVDSKIDLPQFEKGKQVSVLTTTLPKQAKHIFNSILFYEDGKVMARIAGNYKGNYLNVIRSQAGADHYQWFDKNFTLDFSASYAVTPKARLFMELNNITNEPNRFYHGMRERMETISYVSFRGQLGVSFQIK</sequence>
<comment type="similarity">
    <text evidence="4">Belongs to the TonB-dependent receptor family.</text>
</comment>
<evidence type="ECO:0000256" key="2">
    <source>
        <dbReference type="ARBA" id="ARBA00023136"/>
    </source>
</evidence>
<feature type="domain" description="TonB-dependent receptor plug" evidence="7">
    <location>
        <begin position="131"/>
        <end position="236"/>
    </location>
</feature>
<dbReference type="InterPro" id="IPR036942">
    <property type="entry name" value="Beta-barrel_TonB_sf"/>
</dbReference>
<keyword evidence="3" id="KW-0998">Cell outer membrane</keyword>
<dbReference type="Pfam" id="PF07715">
    <property type="entry name" value="Plug"/>
    <property type="match status" value="1"/>
</dbReference>
<evidence type="ECO:0000313" key="9">
    <source>
        <dbReference type="Proteomes" id="UP000435036"/>
    </source>
</evidence>